<evidence type="ECO:0000313" key="2">
    <source>
        <dbReference type="EMBL" id="GCD53945.1"/>
    </source>
</evidence>
<dbReference type="Proteomes" id="UP000287300">
    <property type="component" value="Unassembled WGS sequence"/>
</dbReference>
<proteinExistence type="predicted"/>
<gene>
    <name evidence="2" type="ORF">NBRC3188_2642</name>
</gene>
<name>A0A401WXD9_ACEPA</name>
<organism evidence="2 3">
    <name type="scientific">Acetobacter pasteurianus NBRC 3188</name>
    <dbReference type="NCBI Taxonomy" id="1226663"/>
    <lineage>
        <taxon>Bacteria</taxon>
        <taxon>Pseudomonadati</taxon>
        <taxon>Pseudomonadota</taxon>
        <taxon>Alphaproteobacteria</taxon>
        <taxon>Acetobacterales</taxon>
        <taxon>Acetobacteraceae</taxon>
        <taxon>Acetobacter</taxon>
    </lineage>
</organism>
<keyword evidence="1" id="KW-0472">Membrane</keyword>
<dbReference type="AlphaFoldDB" id="A0A401WXD9"/>
<accession>A0A401WXD9</accession>
<evidence type="ECO:0000256" key="1">
    <source>
        <dbReference type="SAM" id="Phobius"/>
    </source>
</evidence>
<dbReference type="EMBL" id="BDES01000070">
    <property type="protein sequence ID" value="GCD53945.1"/>
    <property type="molecule type" value="Genomic_DNA"/>
</dbReference>
<comment type="caution">
    <text evidence="2">The sequence shown here is derived from an EMBL/GenBank/DDBJ whole genome shotgun (WGS) entry which is preliminary data.</text>
</comment>
<evidence type="ECO:0000313" key="3">
    <source>
        <dbReference type="Proteomes" id="UP000287300"/>
    </source>
</evidence>
<keyword evidence="1" id="KW-1133">Transmembrane helix</keyword>
<sequence length="44" mass="4779">MPTQSVGHSRAGNIPVDKEYQAASMNILTIAYISVLLKASYLPE</sequence>
<protein>
    <submittedName>
        <fullName evidence="2">Uncharacterized protein</fullName>
    </submittedName>
</protein>
<feature type="transmembrane region" description="Helical" evidence="1">
    <location>
        <begin position="20"/>
        <end position="41"/>
    </location>
</feature>
<keyword evidence="1" id="KW-0812">Transmembrane</keyword>
<reference evidence="2 3" key="1">
    <citation type="submission" date="2016-06" db="EMBL/GenBank/DDBJ databases">
        <title>Acetobacter pasteurianus NBRC 3188 whole genome sequencing project.</title>
        <authorList>
            <person name="Matsutani M."/>
            <person name="Shiwa Y."/>
            <person name="Okamoto-Kainuma A."/>
            <person name="Ishikawa M."/>
            <person name="Koizumi Y."/>
            <person name="Yoshikawa H."/>
            <person name="Yakushi T."/>
            <person name="Matsushita K."/>
        </authorList>
    </citation>
    <scope>NUCLEOTIDE SEQUENCE [LARGE SCALE GENOMIC DNA]</scope>
    <source>
        <strain evidence="2 3">NBRC 3188</strain>
    </source>
</reference>